<feature type="transmembrane region" description="Helical" evidence="8">
    <location>
        <begin position="75"/>
        <end position="97"/>
    </location>
</feature>
<dbReference type="RefSeq" id="WP_092479241.1">
    <property type="nucleotide sequence ID" value="NZ_FOXW01000001.1"/>
</dbReference>
<feature type="transmembrane region" description="Helical" evidence="8">
    <location>
        <begin position="12"/>
        <end position="32"/>
    </location>
</feature>
<dbReference type="PANTHER" id="PTHR32024:SF1">
    <property type="entry name" value="KTR SYSTEM POTASSIUM UPTAKE PROTEIN B"/>
    <property type="match status" value="1"/>
</dbReference>
<feature type="transmembrane region" description="Helical" evidence="8">
    <location>
        <begin position="195"/>
        <end position="221"/>
    </location>
</feature>
<evidence type="ECO:0000256" key="6">
    <source>
        <dbReference type="ARBA" id="ARBA00023065"/>
    </source>
</evidence>
<dbReference type="Proteomes" id="UP000199136">
    <property type="component" value="Unassembled WGS sequence"/>
</dbReference>
<keyword evidence="7 8" id="KW-0472">Membrane</keyword>
<gene>
    <name evidence="9" type="ORF">SAMN04488506_0176</name>
</gene>
<dbReference type="InterPro" id="IPR003445">
    <property type="entry name" value="Cat_transpt"/>
</dbReference>
<reference evidence="9 10" key="1">
    <citation type="submission" date="2016-10" db="EMBL/GenBank/DDBJ databases">
        <authorList>
            <person name="de Groot N.N."/>
        </authorList>
    </citation>
    <scope>NUCLEOTIDE SEQUENCE [LARGE SCALE GENOMIC DNA]</scope>
    <source>
        <strain evidence="9 10">DSM 20581</strain>
    </source>
</reference>
<evidence type="ECO:0000256" key="3">
    <source>
        <dbReference type="ARBA" id="ARBA00022475"/>
    </source>
</evidence>
<keyword evidence="5 8" id="KW-1133">Transmembrane helix</keyword>
<dbReference type="PANTHER" id="PTHR32024">
    <property type="entry name" value="TRK SYSTEM POTASSIUM UPTAKE PROTEIN TRKG-RELATED"/>
    <property type="match status" value="1"/>
</dbReference>
<keyword evidence="2" id="KW-0813">Transport</keyword>
<keyword evidence="4 8" id="KW-0812">Transmembrane</keyword>
<keyword evidence="6" id="KW-0406">Ion transport</keyword>
<accession>A0A1I5UT19</accession>
<evidence type="ECO:0000256" key="8">
    <source>
        <dbReference type="SAM" id="Phobius"/>
    </source>
</evidence>
<dbReference type="STRING" id="82801.SAMN04488506_0176"/>
<dbReference type="AlphaFoldDB" id="A0A1I5UT19"/>
<feature type="transmembrane region" description="Helical" evidence="8">
    <location>
        <begin position="362"/>
        <end position="384"/>
    </location>
</feature>
<feature type="transmembrane region" description="Helical" evidence="8">
    <location>
        <begin position="44"/>
        <end position="63"/>
    </location>
</feature>
<proteinExistence type="predicted"/>
<feature type="transmembrane region" description="Helical" evidence="8">
    <location>
        <begin position="298"/>
        <end position="317"/>
    </location>
</feature>
<dbReference type="OrthoDB" id="9810952at2"/>
<name>A0A1I5UT19_9LACT</name>
<evidence type="ECO:0000256" key="1">
    <source>
        <dbReference type="ARBA" id="ARBA00004651"/>
    </source>
</evidence>
<dbReference type="EMBL" id="FOXW01000001">
    <property type="protein sequence ID" value="SFP98403.1"/>
    <property type="molecule type" value="Genomic_DNA"/>
</dbReference>
<protein>
    <submittedName>
        <fullName evidence="9">Trk system potassium uptake protein TrkH</fullName>
    </submittedName>
</protein>
<evidence type="ECO:0000256" key="2">
    <source>
        <dbReference type="ARBA" id="ARBA00022448"/>
    </source>
</evidence>
<evidence type="ECO:0000313" key="10">
    <source>
        <dbReference type="Proteomes" id="UP000199136"/>
    </source>
</evidence>
<feature type="transmembrane region" description="Helical" evidence="8">
    <location>
        <begin position="242"/>
        <end position="261"/>
    </location>
</feature>
<organism evidence="9 10">
    <name type="scientific">Desemzia incerta</name>
    <dbReference type="NCBI Taxonomy" id="82801"/>
    <lineage>
        <taxon>Bacteria</taxon>
        <taxon>Bacillati</taxon>
        <taxon>Bacillota</taxon>
        <taxon>Bacilli</taxon>
        <taxon>Lactobacillales</taxon>
        <taxon>Carnobacteriaceae</taxon>
        <taxon>Desemzia</taxon>
    </lineage>
</organism>
<evidence type="ECO:0000256" key="4">
    <source>
        <dbReference type="ARBA" id="ARBA00022692"/>
    </source>
</evidence>
<dbReference type="GO" id="GO:0008324">
    <property type="term" value="F:monoatomic cation transmembrane transporter activity"/>
    <property type="evidence" value="ECO:0007669"/>
    <property type="project" value="InterPro"/>
</dbReference>
<evidence type="ECO:0000313" key="9">
    <source>
        <dbReference type="EMBL" id="SFP98403.1"/>
    </source>
</evidence>
<keyword evidence="10" id="KW-1185">Reference proteome</keyword>
<feature type="transmembrane region" description="Helical" evidence="8">
    <location>
        <begin position="126"/>
        <end position="147"/>
    </location>
</feature>
<evidence type="ECO:0000256" key="5">
    <source>
        <dbReference type="ARBA" id="ARBA00022989"/>
    </source>
</evidence>
<dbReference type="GO" id="GO:0030001">
    <property type="term" value="P:metal ion transport"/>
    <property type="evidence" value="ECO:0007669"/>
    <property type="project" value="UniProtKB-ARBA"/>
</dbReference>
<dbReference type="Pfam" id="PF02386">
    <property type="entry name" value="TrkH"/>
    <property type="match status" value="1"/>
</dbReference>
<evidence type="ECO:0000256" key="7">
    <source>
        <dbReference type="ARBA" id="ARBA00023136"/>
    </source>
</evidence>
<feature type="transmembrane region" description="Helical" evidence="8">
    <location>
        <begin position="420"/>
        <end position="441"/>
    </location>
</feature>
<dbReference type="GO" id="GO:0005886">
    <property type="term" value="C:plasma membrane"/>
    <property type="evidence" value="ECO:0007669"/>
    <property type="project" value="UniProtKB-SubCell"/>
</dbReference>
<sequence>MIRDKFRLLSPSTKIAVSFLVIIFIGSLLLSMPISHLPDSNVSYFQNLFTSVSMVCVTGLLTTPIVTTYSLFGKIICILLMQIGGLGLMTILAAFIVGVGRRMTFRDTIAVNEALNRHKIGDFKDYLTSIIKYTAIIEGSAFVLLALRFVPDFGMKKGLFHALFLAVSGFSNAGFDSFEGDSLQNYVHDPLVNGVMMGLIILGGIGFSVWFDVTENVYSIFKKRVKIGFMKDYKRLQVHTRLALNISLFLLILGTVVFLVLEWNNPESIGTFNVGDKVLAALFQSTTFRTAGFTTIDFLNFNHLTLFFLIITSFIGGSPGGTAGGLKTTTVALVVLLMYNEVKGQRYVNYAYHTIPTETVRRALVVVITFFVCFMLGTGLLLYFEQDQQPFHLMFEIASALTTIGLTIDLTPELSAASQVVIMVLMFIGRIGPITIFLSLGRSHKKQRNHKYAKTNILIG</sequence>
<keyword evidence="3" id="KW-1003">Cell membrane</keyword>
<comment type="subcellular location">
    <subcellularLocation>
        <location evidence="1">Cell membrane</location>
        <topology evidence="1">Multi-pass membrane protein</topology>
    </subcellularLocation>
</comment>